<dbReference type="EMBL" id="MLAK01000678">
    <property type="protein sequence ID" value="OHT08084.1"/>
    <property type="molecule type" value="Genomic_DNA"/>
</dbReference>
<feature type="compositionally biased region" description="Low complexity" evidence="1">
    <location>
        <begin position="797"/>
        <end position="820"/>
    </location>
</feature>
<keyword evidence="2" id="KW-1133">Transmembrane helix</keyword>
<protein>
    <submittedName>
        <fullName evidence="3">Uncharacterized protein</fullName>
    </submittedName>
</protein>
<name>A0A1J4KEF0_9EUKA</name>
<evidence type="ECO:0000256" key="1">
    <source>
        <dbReference type="SAM" id="MobiDB-lite"/>
    </source>
</evidence>
<dbReference type="Proteomes" id="UP000179807">
    <property type="component" value="Unassembled WGS sequence"/>
</dbReference>
<feature type="transmembrane region" description="Helical" evidence="2">
    <location>
        <begin position="830"/>
        <end position="854"/>
    </location>
</feature>
<keyword evidence="2" id="KW-0472">Membrane</keyword>
<dbReference type="AlphaFoldDB" id="A0A1J4KEF0"/>
<evidence type="ECO:0000313" key="4">
    <source>
        <dbReference type="Proteomes" id="UP000179807"/>
    </source>
</evidence>
<accession>A0A1J4KEF0</accession>
<organism evidence="3 4">
    <name type="scientific">Tritrichomonas foetus</name>
    <dbReference type="NCBI Taxonomy" id="1144522"/>
    <lineage>
        <taxon>Eukaryota</taxon>
        <taxon>Metamonada</taxon>
        <taxon>Parabasalia</taxon>
        <taxon>Tritrichomonadida</taxon>
        <taxon>Tritrichomonadidae</taxon>
        <taxon>Tritrichomonas</taxon>
    </lineage>
</organism>
<comment type="caution">
    <text evidence="3">The sequence shown here is derived from an EMBL/GenBank/DDBJ whole genome shotgun (WGS) entry which is preliminary data.</text>
</comment>
<evidence type="ECO:0000256" key="2">
    <source>
        <dbReference type="SAM" id="Phobius"/>
    </source>
</evidence>
<sequence>MFILLLSYASSVSENILSSDMTIKDRQQKGLIDKMALPAIVSMINQMLLEPIQKNLSLYLPPIEQVMLNNMSLYEVVSLFDENITEQIQYYFPIVLTNSTYDLLTLLGENESNLANVSNILKFIKPETKLVDILKKFDTDEMPVSTIGIAVLSLIQPNRPLFEALNIDYDFGYELIDKLVAEYNNITVEGIFTLIGTNITCVFDLLDIAQHIIDNETSPTLLELASQLKIGDSKTLKLLETVATSLCNGEKLVIGETIKSLVKTIPPLVKNSINFMRNIFGETVDEILPILGQVCDFKTKPLETRFQLLNQAITEIEGNFLLGMLPENLKNMIPELKTMIKSIAENGINLTETIGNTTLSLENITSILERLNNRERSLFGIAIDIVSEYYSIDNIRYITKLASNLASPTSTLTDIITALCGLIGGQESIESFNNLINTFTNEETDIMSRENITFLCGFLDRIFEDENEKVYEKILDLLNSDYKYIILMFVSETLANMMKLLSSDLFPLIIQKFIIFVQLDVDFFTAITTAFSLKDEAKAEWLSYRPILYNIVSSAYNLTTELNIPLPPIVTKLFVDYTDVLSLDTCSTADILSPILPNATKLFNNLENLLKGMDKSKITVAELYGVCPTDFLDLNQTIHAIIRWNNTDHVSMKVVVNSIISTPATSHDTQLLSNTEDNNNSLLALLPLDVVVNTITTIIKQEQSGQLTFTQLCNNMLKYDPSFLVNIGKKANLILSDATCSMPNAVDYLTNSTLSYLITPVITVMKEINNGPIISIKSLNSCGVALKESADVKAESNGDTIITTSSNNNDENNNSGSNQENTKKSLDGGAITGIVIACVVVVIAIVVVIVVVIIRKKNQKLQAQQEENSGTLEHNNSEV</sequence>
<gene>
    <name evidence="3" type="ORF">TRFO_23530</name>
</gene>
<keyword evidence="2" id="KW-0812">Transmembrane</keyword>
<keyword evidence="4" id="KW-1185">Reference proteome</keyword>
<dbReference type="VEuPathDB" id="TrichDB:TRFO_23530"/>
<dbReference type="GeneID" id="94837913"/>
<dbReference type="RefSeq" id="XP_068361220.1">
    <property type="nucleotide sequence ID" value="XM_068503209.1"/>
</dbReference>
<feature type="region of interest" description="Disordered" evidence="1">
    <location>
        <begin position="797"/>
        <end position="821"/>
    </location>
</feature>
<evidence type="ECO:0000313" key="3">
    <source>
        <dbReference type="EMBL" id="OHT08084.1"/>
    </source>
</evidence>
<proteinExistence type="predicted"/>
<reference evidence="3" key="1">
    <citation type="submission" date="2016-10" db="EMBL/GenBank/DDBJ databases">
        <authorList>
            <person name="Benchimol M."/>
            <person name="Almeida L.G."/>
            <person name="Vasconcelos A.T."/>
            <person name="Perreira-Neves A."/>
            <person name="Rosa I.A."/>
            <person name="Tasca T."/>
            <person name="Bogo M.R."/>
            <person name="de Souza W."/>
        </authorList>
    </citation>
    <scope>NUCLEOTIDE SEQUENCE [LARGE SCALE GENOMIC DNA]</scope>
    <source>
        <strain evidence="3">K</strain>
    </source>
</reference>